<dbReference type="AlphaFoldDB" id="A0A835A5K2"/>
<evidence type="ECO:0000256" key="3">
    <source>
        <dbReference type="ARBA" id="ARBA00022692"/>
    </source>
</evidence>
<keyword evidence="9" id="KW-0325">Glycoprotein</keyword>
<dbReference type="InterPro" id="IPR032675">
    <property type="entry name" value="LRR_dom_sf"/>
</dbReference>
<evidence type="ECO:0000256" key="7">
    <source>
        <dbReference type="ARBA" id="ARBA00023136"/>
    </source>
</evidence>
<evidence type="ECO:0000256" key="2">
    <source>
        <dbReference type="ARBA" id="ARBA00022614"/>
    </source>
</evidence>
<accession>A0A835A5K2</accession>
<reference evidence="11" key="1">
    <citation type="submission" date="2020-07" db="EMBL/GenBank/DDBJ databases">
        <title>Genome sequence and genetic diversity analysis of an under-domesticated orphan crop, white fonio (Digitaria exilis).</title>
        <authorList>
            <person name="Bennetzen J.L."/>
            <person name="Chen S."/>
            <person name="Ma X."/>
            <person name="Wang X."/>
            <person name="Yssel A.E.J."/>
            <person name="Chaluvadi S.R."/>
            <person name="Johnson M."/>
            <person name="Gangashetty P."/>
            <person name="Hamidou F."/>
            <person name="Sanogo M.D."/>
            <person name="Zwaenepoel A."/>
            <person name="Wallace J."/>
            <person name="Van De Peer Y."/>
            <person name="Van Deynze A."/>
        </authorList>
    </citation>
    <scope>NUCLEOTIDE SEQUENCE</scope>
    <source>
        <tissue evidence="11">Leaves</tissue>
    </source>
</reference>
<evidence type="ECO:0000256" key="4">
    <source>
        <dbReference type="ARBA" id="ARBA00022729"/>
    </source>
</evidence>
<evidence type="ECO:0000313" key="11">
    <source>
        <dbReference type="EMBL" id="KAF8652946.1"/>
    </source>
</evidence>
<evidence type="ECO:0000256" key="1">
    <source>
        <dbReference type="ARBA" id="ARBA00004167"/>
    </source>
</evidence>
<sequence length="152" mass="15871">MRNKGFLTLLLIATVATNLSTARAASDEDVIAEMAKLLTNPPPSWVHGGNICSGTFVGVTCNTAGRITKLNLTNMRLTGLLTPLLSSLTCLVFIDLKGNSLSGARPSLSVLSYLTHLKVANFPVGAGIRPVKVGDGGGNFPPRGWRGEAPIG</sequence>
<dbReference type="GO" id="GO:0016020">
    <property type="term" value="C:membrane"/>
    <property type="evidence" value="ECO:0007669"/>
    <property type="project" value="UniProtKB-SubCell"/>
</dbReference>
<dbReference type="PANTHER" id="PTHR47986:SF34">
    <property type="entry name" value="RECEPTOR-LIKE KINASE TMK2"/>
    <property type="match status" value="1"/>
</dbReference>
<protein>
    <recommendedName>
        <fullName evidence="13">Leucine-rich repeat-containing N-terminal plant-type domain-containing protein</fullName>
    </recommendedName>
</protein>
<organism evidence="11 12">
    <name type="scientific">Digitaria exilis</name>
    <dbReference type="NCBI Taxonomy" id="1010633"/>
    <lineage>
        <taxon>Eukaryota</taxon>
        <taxon>Viridiplantae</taxon>
        <taxon>Streptophyta</taxon>
        <taxon>Embryophyta</taxon>
        <taxon>Tracheophyta</taxon>
        <taxon>Spermatophyta</taxon>
        <taxon>Magnoliopsida</taxon>
        <taxon>Liliopsida</taxon>
        <taxon>Poales</taxon>
        <taxon>Poaceae</taxon>
        <taxon>PACMAD clade</taxon>
        <taxon>Panicoideae</taxon>
        <taxon>Panicodae</taxon>
        <taxon>Paniceae</taxon>
        <taxon>Anthephorinae</taxon>
        <taxon>Digitaria</taxon>
    </lineage>
</organism>
<name>A0A835A5K2_9POAL</name>
<feature type="signal peptide" evidence="10">
    <location>
        <begin position="1"/>
        <end position="24"/>
    </location>
</feature>
<comment type="caution">
    <text evidence="11">The sequence shown here is derived from an EMBL/GenBank/DDBJ whole genome shotgun (WGS) entry which is preliminary data.</text>
</comment>
<dbReference type="Gene3D" id="3.80.10.10">
    <property type="entry name" value="Ribonuclease Inhibitor"/>
    <property type="match status" value="1"/>
</dbReference>
<evidence type="ECO:0000256" key="8">
    <source>
        <dbReference type="ARBA" id="ARBA00023170"/>
    </source>
</evidence>
<keyword evidence="12" id="KW-1185">Reference proteome</keyword>
<dbReference type="InterPro" id="IPR052422">
    <property type="entry name" value="Auxin_Ser/Thr_Kinase"/>
</dbReference>
<keyword evidence="8" id="KW-0675">Receptor</keyword>
<evidence type="ECO:0000256" key="5">
    <source>
        <dbReference type="ARBA" id="ARBA00022737"/>
    </source>
</evidence>
<evidence type="ECO:0000256" key="10">
    <source>
        <dbReference type="SAM" id="SignalP"/>
    </source>
</evidence>
<keyword evidence="2" id="KW-0433">Leucine-rich repeat</keyword>
<keyword evidence="6" id="KW-1133">Transmembrane helix</keyword>
<evidence type="ECO:0000256" key="6">
    <source>
        <dbReference type="ARBA" id="ARBA00022989"/>
    </source>
</evidence>
<keyword evidence="3" id="KW-0812">Transmembrane</keyword>
<keyword evidence="7" id="KW-0472">Membrane</keyword>
<feature type="chain" id="PRO_5032999766" description="Leucine-rich repeat-containing N-terminal plant-type domain-containing protein" evidence="10">
    <location>
        <begin position="25"/>
        <end position="152"/>
    </location>
</feature>
<keyword evidence="5" id="KW-0677">Repeat</keyword>
<gene>
    <name evidence="11" type="ORF">HU200_062376</name>
</gene>
<dbReference type="Proteomes" id="UP000636709">
    <property type="component" value="Unassembled WGS sequence"/>
</dbReference>
<comment type="subcellular location">
    <subcellularLocation>
        <location evidence="1">Membrane</location>
        <topology evidence="1">Single-pass membrane protein</topology>
    </subcellularLocation>
</comment>
<keyword evidence="4 10" id="KW-0732">Signal</keyword>
<dbReference type="SUPFAM" id="SSF52058">
    <property type="entry name" value="L domain-like"/>
    <property type="match status" value="1"/>
</dbReference>
<proteinExistence type="predicted"/>
<evidence type="ECO:0000313" key="12">
    <source>
        <dbReference type="Proteomes" id="UP000636709"/>
    </source>
</evidence>
<dbReference type="EMBL" id="JACEFO010002629">
    <property type="protein sequence ID" value="KAF8652946.1"/>
    <property type="molecule type" value="Genomic_DNA"/>
</dbReference>
<dbReference type="PANTHER" id="PTHR47986">
    <property type="entry name" value="OSJNBA0070M12.3 PROTEIN"/>
    <property type="match status" value="1"/>
</dbReference>
<evidence type="ECO:0008006" key="13">
    <source>
        <dbReference type="Google" id="ProtNLM"/>
    </source>
</evidence>
<evidence type="ECO:0000256" key="9">
    <source>
        <dbReference type="ARBA" id="ARBA00023180"/>
    </source>
</evidence>